<dbReference type="GeneID" id="14884556"/>
<name>A0A0A1U1X0_ENTIV</name>
<reference evidence="1 2" key="1">
    <citation type="submission" date="2012-10" db="EMBL/GenBank/DDBJ databases">
        <authorList>
            <person name="Zafar N."/>
            <person name="Inman J."/>
            <person name="Hall N."/>
            <person name="Lorenzi H."/>
            <person name="Caler E."/>
        </authorList>
    </citation>
    <scope>NUCLEOTIDE SEQUENCE [LARGE SCALE GENOMIC DNA]</scope>
    <source>
        <strain evidence="1 2">IP1</strain>
    </source>
</reference>
<dbReference type="Proteomes" id="UP000014680">
    <property type="component" value="Unassembled WGS sequence"/>
</dbReference>
<gene>
    <name evidence="1" type="ORF">EIN_407170</name>
</gene>
<accession>A0A0A1U1X0</accession>
<dbReference type="OrthoDB" id="6278596at2759"/>
<dbReference type="AlphaFoldDB" id="A0A0A1U1X0"/>
<keyword evidence="2" id="KW-1185">Reference proteome</keyword>
<proteinExistence type="predicted"/>
<evidence type="ECO:0000313" key="2">
    <source>
        <dbReference type="Proteomes" id="UP000014680"/>
    </source>
</evidence>
<dbReference type="RefSeq" id="XP_004184894.1">
    <property type="nucleotide sequence ID" value="XM_004184846.1"/>
</dbReference>
<sequence length="410" mass="48444">MDYTFVPDEEKCLISEYPPELYREPFLIVGLLGGDNIPQNIKTNLFDDSIEGRKIVTFTASKEYLPLKKKPPHPPIYEFLQPDEYFIRVEWLNKVRQDRPSVMVLFETQETVFSPYNNILQEIDTIHDILSSRHTKLVLEIITCSPQILSSTDEFVSLKKRMNVDGFLLFNLNDPKQSIEVLTKTVKQLSLRHYSDMEYNYFTRAESMKFPWYSAVSYFKAAFVSENQEASFQNYKNSIKYYMKSYTSVLELLRSEEQRFYKSSNVLATKELISWIMFRLFNLLEKTAAFKEISEFFILFEKSCSTYVGVEELQCAHQKWLARQFQLIGVIYEKHKLTKTLSLFYSYASLVNYTKAYNLISTMFNGNSVKEFTKYLPPSYTPEKFYEYAIKQSFNLLFKIQVCRYVCNQK</sequence>
<dbReference type="PANTHER" id="PTHR14374">
    <property type="entry name" value="FOIE GRAS"/>
    <property type="match status" value="1"/>
</dbReference>
<protein>
    <recommendedName>
        <fullName evidence="3">Trafficking protein particle complex subunit 11 domain-containing protein</fullName>
    </recommendedName>
</protein>
<evidence type="ECO:0000313" key="1">
    <source>
        <dbReference type="EMBL" id="ELP85548.1"/>
    </source>
</evidence>
<dbReference type="PANTHER" id="PTHR14374:SF0">
    <property type="entry name" value="TRAFFICKING PROTEIN PARTICLE COMPLEX SUBUNIT 11"/>
    <property type="match status" value="1"/>
</dbReference>
<dbReference type="EMBL" id="KB207048">
    <property type="protein sequence ID" value="ELP85548.1"/>
    <property type="molecule type" value="Genomic_DNA"/>
</dbReference>
<organism evidence="1 2">
    <name type="scientific">Entamoeba invadens IP1</name>
    <dbReference type="NCBI Taxonomy" id="370355"/>
    <lineage>
        <taxon>Eukaryota</taxon>
        <taxon>Amoebozoa</taxon>
        <taxon>Evosea</taxon>
        <taxon>Archamoebae</taxon>
        <taxon>Mastigamoebida</taxon>
        <taxon>Entamoebidae</taxon>
        <taxon>Entamoeba</taxon>
    </lineage>
</organism>
<evidence type="ECO:0008006" key="3">
    <source>
        <dbReference type="Google" id="ProtNLM"/>
    </source>
</evidence>
<dbReference type="KEGG" id="eiv:EIN_407170"/>
<dbReference type="VEuPathDB" id="AmoebaDB:EIN_407170"/>